<gene>
    <name evidence="1" type="ORF">A8145_30325</name>
</gene>
<evidence type="ECO:0000313" key="1">
    <source>
        <dbReference type="EMBL" id="OBQ67133.1"/>
    </source>
</evidence>
<dbReference type="RefSeq" id="WP_056572071.1">
    <property type="nucleotide sequence ID" value="NZ_CP033334.1"/>
</dbReference>
<dbReference type="PANTHER" id="PTHR42709:SF4">
    <property type="entry name" value="INNER MEMBRANE PROTEIN YQAA"/>
    <property type="match status" value="1"/>
</dbReference>
<comment type="caution">
    <text evidence="1">The sequence shown here is derived from an EMBL/GenBank/DDBJ whole genome shotgun (WGS) entry which is preliminary data.</text>
</comment>
<protein>
    <submittedName>
        <fullName evidence="1">Uncharacterized protein</fullName>
    </submittedName>
</protein>
<dbReference type="InterPro" id="IPR032816">
    <property type="entry name" value="VTT_dom"/>
</dbReference>
<organism evidence="1 2">
    <name type="scientific">Rhizobium loti</name>
    <name type="common">Mesorhizobium loti</name>
    <dbReference type="NCBI Taxonomy" id="381"/>
    <lineage>
        <taxon>Bacteria</taxon>
        <taxon>Pseudomonadati</taxon>
        <taxon>Pseudomonadota</taxon>
        <taxon>Alphaproteobacteria</taxon>
        <taxon>Hyphomicrobiales</taxon>
        <taxon>Phyllobacteriaceae</taxon>
        <taxon>Mesorhizobium</taxon>
    </lineage>
</organism>
<reference evidence="1 2" key="1">
    <citation type="submission" date="2016-05" db="EMBL/GenBank/DDBJ databases">
        <authorList>
            <person name="Ramsay J.P."/>
        </authorList>
    </citation>
    <scope>NUCLEOTIDE SEQUENCE [LARGE SCALE GENOMIC DNA]</scope>
    <source>
        <strain evidence="1 2">NZP2042</strain>
    </source>
</reference>
<dbReference type="AlphaFoldDB" id="A0A6M7UCQ0"/>
<evidence type="ECO:0000313" key="2">
    <source>
        <dbReference type="Proteomes" id="UP000093737"/>
    </source>
</evidence>
<dbReference type="InterPro" id="IPR051311">
    <property type="entry name" value="DedA_domain"/>
</dbReference>
<proteinExistence type="predicted"/>
<accession>A0A6M7UCQ0</accession>
<dbReference type="Proteomes" id="UP000093737">
    <property type="component" value="Unassembled WGS sequence"/>
</dbReference>
<sequence length="145" mass="15786">MTAFCAYAGLFLSALVAATILPAQSEAVLAVMLASKAYSALLLLAVASAGNVLGAVINWFLGREVRRFAGRRWFPVTPAALQSASKWYHRYGRWSLLASWLPVVGDPLTVVAGVLREPFWSFLVLVTIGKTARYAVLGWIVLSWT</sequence>
<dbReference type="Pfam" id="PF09335">
    <property type="entry name" value="VTT_dom"/>
    <property type="match status" value="1"/>
</dbReference>
<dbReference type="PANTHER" id="PTHR42709">
    <property type="entry name" value="ALKALINE PHOSPHATASE LIKE PROTEIN"/>
    <property type="match status" value="1"/>
</dbReference>
<dbReference type="EMBL" id="LYTK01000010">
    <property type="protein sequence ID" value="OBQ67133.1"/>
    <property type="molecule type" value="Genomic_DNA"/>
</dbReference>
<name>A0A6M7UCQ0_RHILI</name>